<dbReference type="InterPro" id="IPR005345">
    <property type="entry name" value="PHF5"/>
</dbReference>
<dbReference type="FunFam" id="3.90.470.10:FF:000003">
    <property type="entry name" value="60S ribosomal protein L17"/>
    <property type="match status" value="1"/>
</dbReference>
<dbReference type="Proteomes" id="UP000887560">
    <property type="component" value="Unplaced"/>
</dbReference>
<dbReference type="GO" id="GO:0003735">
    <property type="term" value="F:structural constituent of ribosome"/>
    <property type="evidence" value="ECO:0007669"/>
    <property type="project" value="InterPro"/>
</dbReference>
<protein>
    <recommendedName>
        <fullName evidence="5">Large ribosomal subunit protein uL22</fullName>
    </recommendedName>
    <alternativeName>
        <fullName evidence="6">60S ribosomal protein L17</fullName>
    </alternativeName>
</protein>
<dbReference type="GO" id="GO:0022625">
    <property type="term" value="C:cytosolic large ribosomal subunit"/>
    <property type="evidence" value="ECO:0007669"/>
    <property type="project" value="TreeGrafter"/>
</dbReference>
<name>A0A915NJC3_9BILA</name>
<evidence type="ECO:0000256" key="3">
    <source>
        <dbReference type="ARBA" id="ARBA00022980"/>
    </source>
</evidence>
<evidence type="ECO:0000256" key="4">
    <source>
        <dbReference type="ARBA" id="ARBA00023274"/>
    </source>
</evidence>
<dbReference type="WBParaSite" id="scf7180000417720.g1681">
    <property type="protein sequence ID" value="scf7180000417720.g1681"/>
    <property type="gene ID" value="scf7180000417720.g1681"/>
</dbReference>
<dbReference type="NCBIfam" id="NF003260">
    <property type="entry name" value="PRK04223.1"/>
    <property type="match status" value="1"/>
</dbReference>
<dbReference type="InterPro" id="IPR001063">
    <property type="entry name" value="Ribosomal_uL22"/>
</dbReference>
<dbReference type="InterPro" id="IPR036394">
    <property type="entry name" value="Ribosomal_uL22_sf"/>
</dbReference>
<evidence type="ECO:0000256" key="1">
    <source>
        <dbReference type="ARBA" id="ARBA00008626"/>
    </source>
</evidence>
<keyword evidence="3 7" id="KW-0689">Ribosomal protein</keyword>
<proteinExistence type="inferred from homology"/>
<evidence type="ECO:0000256" key="6">
    <source>
        <dbReference type="ARBA" id="ARBA00035325"/>
    </source>
</evidence>
<dbReference type="GO" id="GO:0000398">
    <property type="term" value="P:mRNA splicing, via spliceosome"/>
    <property type="evidence" value="ECO:0007669"/>
    <property type="project" value="InterPro"/>
</dbReference>
<dbReference type="Pfam" id="PF03660">
    <property type="entry name" value="PHF5"/>
    <property type="match status" value="1"/>
</dbReference>
<dbReference type="Pfam" id="PF00237">
    <property type="entry name" value="Ribosomal_L22"/>
    <property type="match status" value="1"/>
</dbReference>
<dbReference type="HAMAP" id="MF_01331_A">
    <property type="entry name" value="Ribosomal_uL22_A"/>
    <property type="match status" value="1"/>
</dbReference>
<dbReference type="NCBIfam" id="TIGR01038">
    <property type="entry name" value="uL22_arch_euk"/>
    <property type="match status" value="1"/>
</dbReference>
<dbReference type="SUPFAM" id="SSF54843">
    <property type="entry name" value="Ribosomal protein L22"/>
    <property type="match status" value="1"/>
</dbReference>
<comment type="similarity">
    <text evidence="1">Belongs to the PHF5 family.</text>
</comment>
<accession>A0A915NJC3</accession>
<dbReference type="GO" id="GO:0002181">
    <property type="term" value="P:cytoplasmic translation"/>
    <property type="evidence" value="ECO:0007669"/>
    <property type="project" value="TreeGrafter"/>
</dbReference>
<organism evidence="8 9">
    <name type="scientific">Meloidogyne floridensis</name>
    <dbReference type="NCBI Taxonomy" id="298350"/>
    <lineage>
        <taxon>Eukaryota</taxon>
        <taxon>Metazoa</taxon>
        <taxon>Ecdysozoa</taxon>
        <taxon>Nematoda</taxon>
        <taxon>Chromadorea</taxon>
        <taxon>Rhabditida</taxon>
        <taxon>Tylenchina</taxon>
        <taxon>Tylenchomorpha</taxon>
        <taxon>Tylenchoidea</taxon>
        <taxon>Meloidogynidae</taxon>
        <taxon>Meloidogyninae</taxon>
        <taxon>Meloidogyne</taxon>
    </lineage>
</organism>
<keyword evidence="4 7" id="KW-0687">Ribonucleoprotein</keyword>
<dbReference type="PANTHER" id="PTHR11593:SF10">
    <property type="entry name" value="60S RIBOSOMAL PROTEIN L17"/>
    <property type="match status" value="1"/>
</dbReference>
<evidence type="ECO:0000256" key="7">
    <source>
        <dbReference type="RuleBase" id="RU004005"/>
    </source>
</evidence>
<dbReference type="InterPro" id="IPR057265">
    <property type="entry name" value="Ribosomal_uL22_arc-type"/>
</dbReference>
<dbReference type="AlphaFoldDB" id="A0A915NJC3"/>
<keyword evidence="8" id="KW-1185">Reference proteome</keyword>
<evidence type="ECO:0000313" key="8">
    <source>
        <dbReference type="Proteomes" id="UP000887560"/>
    </source>
</evidence>
<evidence type="ECO:0000256" key="2">
    <source>
        <dbReference type="ARBA" id="ARBA00009451"/>
    </source>
</evidence>
<dbReference type="InterPro" id="IPR018260">
    <property type="entry name" value="Ribosomal_uL22_CS"/>
</dbReference>
<sequence length="277" mass="31398">MAKHHPDLIFCRKQPGVAIGRLCDKCDGRCVICDSYVRPATLVRICDECNYGSYQGRCVICGGPGTSDAYYCKECTIMEKDRDGCPKIILNMTKVHYCKRPDNNTKSCKARGSDLRVHFKNTHETARAVKGMPLKRAIRFLENVKEKKEIVPFRHFNGGVGRKAQAKAWGTTQGRWPKKSAEFLLQLLRNAESNAEVKGLDVDHLVIDHIVVQAAAKMRRRTYRAHGRINPYMSSPCHIEVILTEKKEIVSKPAGAIVKVKKESKKKQRRQLARGEY</sequence>
<dbReference type="InterPro" id="IPR005721">
    <property type="entry name" value="Ribosomal_uL22_euk/arc"/>
</dbReference>
<comment type="similarity">
    <text evidence="2 7">Belongs to the universal ribosomal protein uL22 family.</text>
</comment>
<dbReference type="Gene3D" id="3.90.470.10">
    <property type="entry name" value="Ribosomal protein L22/L17"/>
    <property type="match status" value="1"/>
</dbReference>
<evidence type="ECO:0000256" key="5">
    <source>
        <dbReference type="ARBA" id="ARBA00035207"/>
    </source>
</evidence>
<evidence type="ECO:0000313" key="9">
    <source>
        <dbReference type="WBParaSite" id="scf7180000417720.g1681"/>
    </source>
</evidence>
<dbReference type="PANTHER" id="PTHR11593">
    <property type="entry name" value="60S RIBOSOMAL PROTEIN L17"/>
    <property type="match status" value="1"/>
</dbReference>
<dbReference type="PROSITE" id="PS00464">
    <property type="entry name" value="RIBOSOMAL_L22"/>
    <property type="match status" value="1"/>
</dbReference>
<dbReference type="CDD" id="cd00336">
    <property type="entry name" value="Ribosomal_L22"/>
    <property type="match status" value="1"/>
</dbReference>
<reference evidence="9" key="1">
    <citation type="submission" date="2022-11" db="UniProtKB">
        <authorList>
            <consortium name="WormBaseParasite"/>
        </authorList>
    </citation>
    <scope>IDENTIFICATION</scope>
</reference>